<keyword evidence="6 8" id="KW-0472">Membrane</keyword>
<feature type="transmembrane region" description="Helical" evidence="8">
    <location>
        <begin position="170"/>
        <end position="187"/>
    </location>
</feature>
<evidence type="ECO:0000256" key="6">
    <source>
        <dbReference type="ARBA" id="ARBA00023136"/>
    </source>
</evidence>
<proteinExistence type="predicted"/>
<evidence type="ECO:0000313" key="10">
    <source>
        <dbReference type="EnsemblPlants" id="TraesCS6B02G436100.1.cds1"/>
    </source>
</evidence>
<comment type="subcellular location">
    <subcellularLocation>
        <location evidence="1">Membrane</location>
        <topology evidence="1">Multi-pass membrane protein</topology>
    </subcellularLocation>
</comment>
<name>A0A3B6PV40_WHEAT</name>
<dbReference type="EnsemblPlants" id="TraesCS6B02G436100.1">
    <property type="protein sequence ID" value="TraesCS6B02G436100.1.cds1"/>
    <property type="gene ID" value="TraesCS6B02G436100"/>
</dbReference>
<dbReference type="GeneID" id="123135084"/>
<feature type="region of interest" description="Disordered" evidence="7">
    <location>
        <begin position="24"/>
        <end position="49"/>
    </location>
</feature>
<evidence type="ECO:0000256" key="4">
    <source>
        <dbReference type="ARBA" id="ARBA00022989"/>
    </source>
</evidence>
<dbReference type="PANTHER" id="PTHR24186">
    <property type="entry name" value="PROTEIN PHOSPHATASE 1 REGULATORY SUBUNIT"/>
    <property type="match status" value="1"/>
</dbReference>
<keyword evidence="3" id="KW-0677">Repeat</keyword>
<evidence type="ECO:0000256" key="2">
    <source>
        <dbReference type="ARBA" id="ARBA00022692"/>
    </source>
</evidence>
<feature type="transmembrane region" description="Helical" evidence="8">
    <location>
        <begin position="227"/>
        <end position="251"/>
    </location>
</feature>
<evidence type="ECO:0000259" key="9">
    <source>
        <dbReference type="Pfam" id="PF13962"/>
    </source>
</evidence>
<feature type="transmembrane region" description="Helical" evidence="8">
    <location>
        <begin position="199"/>
        <end position="221"/>
    </location>
</feature>
<dbReference type="Gramene" id="TraesCS6B02G436100.1">
    <property type="protein sequence ID" value="TraesCS6B02G436100.1.cds1"/>
    <property type="gene ID" value="TraesCS6B02G436100"/>
</dbReference>
<feature type="domain" description="PGG" evidence="9">
    <location>
        <begin position="107"/>
        <end position="221"/>
    </location>
</feature>
<organism evidence="10">
    <name type="scientific">Triticum aestivum</name>
    <name type="common">Wheat</name>
    <dbReference type="NCBI Taxonomy" id="4565"/>
    <lineage>
        <taxon>Eukaryota</taxon>
        <taxon>Viridiplantae</taxon>
        <taxon>Streptophyta</taxon>
        <taxon>Embryophyta</taxon>
        <taxon>Tracheophyta</taxon>
        <taxon>Spermatophyta</taxon>
        <taxon>Magnoliopsida</taxon>
        <taxon>Liliopsida</taxon>
        <taxon>Poales</taxon>
        <taxon>Poaceae</taxon>
        <taxon>BOP clade</taxon>
        <taxon>Pooideae</taxon>
        <taxon>Triticodae</taxon>
        <taxon>Triticeae</taxon>
        <taxon>Triticinae</taxon>
        <taxon>Triticum</taxon>
    </lineage>
</organism>
<sequence length="264" mass="28908">MSEQAHVVTTPLGEEMLLGDSSLAEEADRVATQSREGVLPQDSSQSQQQEITVDLGPHMSIDELLKAIKGANGMPVLFVPSIDGRLKAVAVGSFGNDDNNGYADKNQKVYRSWLLLLTSLIATVTFTAGLNPPGGFWAADNTANGYVAGTSVLRDKFPTRYQFFQLSNKMAFFCSIMIIAMLATNVNNKEAVATLRHRVCFPVYVVVCIASLGASFIVGTWENCKNGIATTCGFLFILTYVSVHWVMSWIISVRRRKRTLESLV</sequence>
<keyword evidence="2 8" id="KW-0812">Transmembrane</keyword>
<evidence type="ECO:0000256" key="5">
    <source>
        <dbReference type="ARBA" id="ARBA00023043"/>
    </source>
</evidence>
<evidence type="ECO:0000256" key="3">
    <source>
        <dbReference type="ARBA" id="ARBA00022737"/>
    </source>
</evidence>
<feature type="compositionally biased region" description="Polar residues" evidence="7">
    <location>
        <begin position="31"/>
        <end position="49"/>
    </location>
</feature>
<dbReference type="InterPro" id="IPR026961">
    <property type="entry name" value="PGG_dom"/>
</dbReference>
<keyword evidence="11" id="KW-1185">Reference proteome</keyword>
<reference evidence="10" key="1">
    <citation type="submission" date="2018-08" db="EMBL/GenBank/DDBJ databases">
        <authorList>
            <person name="Rossello M."/>
        </authorList>
    </citation>
    <scope>NUCLEOTIDE SEQUENCE [LARGE SCALE GENOMIC DNA]</scope>
    <source>
        <strain evidence="10">cv. Chinese Spring</strain>
    </source>
</reference>
<dbReference type="STRING" id="4565.A0A3B6PV40"/>
<dbReference type="OrthoDB" id="603711at2759"/>
<feature type="transmembrane region" description="Helical" evidence="8">
    <location>
        <begin position="113"/>
        <end position="130"/>
    </location>
</feature>
<gene>
    <name evidence="10" type="primary">LOC123135084</name>
</gene>
<keyword evidence="4 8" id="KW-1133">Transmembrane helix</keyword>
<protein>
    <recommendedName>
        <fullName evidence="9">PGG domain-containing protein</fullName>
    </recommendedName>
</protein>
<accession>A0A3B6PV40</accession>
<reference evidence="10" key="2">
    <citation type="submission" date="2018-10" db="UniProtKB">
        <authorList>
            <consortium name="EnsemblPlants"/>
        </authorList>
    </citation>
    <scope>IDENTIFICATION</scope>
</reference>
<dbReference type="Gramene" id="TraesCS6B03G1219000.1">
    <property type="protein sequence ID" value="TraesCS6B03G1219000.1.CDS1"/>
    <property type="gene ID" value="TraesCS6B03G1219000"/>
</dbReference>
<dbReference type="RefSeq" id="XP_044410136.1">
    <property type="nucleotide sequence ID" value="XM_044554201.1"/>
</dbReference>
<dbReference type="Pfam" id="PF13962">
    <property type="entry name" value="PGG"/>
    <property type="match status" value="1"/>
</dbReference>
<keyword evidence="5" id="KW-0040">ANK repeat</keyword>
<dbReference type="AlphaFoldDB" id="A0A3B6PV40"/>
<evidence type="ECO:0000256" key="8">
    <source>
        <dbReference type="SAM" id="Phobius"/>
    </source>
</evidence>
<dbReference type="GO" id="GO:0016020">
    <property type="term" value="C:membrane"/>
    <property type="evidence" value="ECO:0000318"/>
    <property type="project" value="GO_Central"/>
</dbReference>
<dbReference type="PANTHER" id="PTHR24186:SF38">
    <property type="entry name" value="ANKYRIN REPEAT FAMILY PROTEIN"/>
    <property type="match status" value="1"/>
</dbReference>
<evidence type="ECO:0000256" key="7">
    <source>
        <dbReference type="SAM" id="MobiDB-lite"/>
    </source>
</evidence>
<evidence type="ECO:0000313" key="11">
    <source>
        <dbReference type="Proteomes" id="UP000019116"/>
    </source>
</evidence>
<evidence type="ECO:0000256" key="1">
    <source>
        <dbReference type="ARBA" id="ARBA00004141"/>
    </source>
</evidence>
<dbReference type="Proteomes" id="UP000019116">
    <property type="component" value="Chromosome 6B"/>
</dbReference>